<comment type="caution">
    <text evidence="2">The sequence shown here is derived from an EMBL/GenBank/DDBJ whole genome shotgun (WGS) entry which is preliminary data.</text>
</comment>
<name>A0A366HPW2_9BACT</name>
<feature type="signal peptide" evidence="1">
    <location>
        <begin position="1"/>
        <end position="19"/>
    </location>
</feature>
<protein>
    <submittedName>
        <fullName evidence="2">Uncharacterized protein</fullName>
    </submittedName>
</protein>
<dbReference type="AlphaFoldDB" id="A0A366HPW2"/>
<dbReference type="EMBL" id="QNRR01000004">
    <property type="protein sequence ID" value="RBP44561.1"/>
    <property type="molecule type" value="Genomic_DNA"/>
</dbReference>
<dbReference type="Proteomes" id="UP000253426">
    <property type="component" value="Unassembled WGS sequence"/>
</dbReference>
<keyword evidence="3" id="KW-1185">Reference proteome</keyword>
<accession>A0A366HPW2</accession>
<proteinExistence type="predicted"/>
<keyword evidence="1" id="KW-0732">Signal</keyword>
<evidence type="ECO:0000313" key="3">
    <source>
        <dbReference type="Proteomes" id="UP000253426"/>
    </source>
</evidence>
<dbReference type="RefSeq" id="WP_113958952.1">
    <property type="nucleotide sequence ID" value="NZ_QNRR01000004.1"/>
</dbReference>
<reference evidence="2 3" key="1">
    <citation type="submission" date="2018-06" db="EMBL/GenBank/DDBJ databases">
        <title>Genomic Encyclopedia of Type Strains, Phase IV (KMG-IV): sequencing the most valuable type-strain genomes for metagenomic binning, comparative biology and taxonomic classification.</title>
        <authorList>
            <person name="Goeker M."/>
        </authorList>
    </citation>
    <scope>NUCLEOTIDE SEQUENCE [LARGE SCALE GENOMIC DNA]</scope>
    <source>
        <strain evidence="2 3">DSM 25532</strain>
    </source>
</reference>
<feature type="chain" id="PRO_5016918146" evidence="1">
    <location>
        <begin position="20"/>
        <end position="158"/>
    </location>
</feature>
<evidence type="ECO:0000313" key="2">
    <source>
        <dbReference type="EMBL" id="RBP44561.1"/>
    </source>
</evidence>
<evidence type="ECO:0000256" key="1">
    <source>
        <dbReference type="SAM" id="SignalP"/>
    </source>
</evidence>
<organism evidence="2 3">
    <name type="scientific">Roseimicrobium gellanilyticum</name>
    <dbReference type="NCBI Taxonomy" id="748857"/>
    <lineage>
        <taxon>Bacteria</taxon>
        <taxon>Pseudomonadati</taxon>
        <taxon>Verrucomicrobiota</taxon>
        <taxon>Verrucomicrobiia</taxon>
        <taxon>Verrucomicrobiales</taxon>
        <taxon>Verrucomicrobiaceae</taxon>
        <taxon>Roseimicrobium</taxon>
    </lineage>
</organism>
<gene>
    <name evidence="2" type="ORF">DES53_104382</name>
</gene>
<sequence>MKHLLAFSLLLLSSATLFAEWKIDAPVDKVEGPLKGEIYGAPFTLGKAEWSNLTLRIESADKQGNWPVSSLVIFVKPGEKKEWVITPDTEKNPHVHMKFAKKGAKFPGTLTYTGEYSMRLTVLSETADSARLAIHISLPDYKKSHLIGEFEAKMVKKQ</sequence>